<sequence length="433" mass="49684">MAVSRGGIAFWVGCVHNNSRGQPIRKQFWTIGQAVDLLCIRQTRPLRSASWGLSPPNSLRYQEPAKQSVLAHPFHNASQPQRCSSYDDDWDEPPSECVPAQQREPDVFHTQQDIALLTYSRMKELLAADPPEFLQFFLPVTTVDGRREDDISMGTLKKNNVDAVNREHGCFRSLFQMERCPAPFLYGSQFYCFHCPDKEPAFHSAIQSKDKNIERVEGPAVHPTYLCLHAESRAPEGDKDAEEKMAVMYERLRSELPVFFEKPHDYSMYSPDVEFVNGILNTKMRGRTLYQLTLSLWRFLCLCYYAEARLEVLKLTKHMEDGTIKARWRIRGLPFHSIWIRFYRKDKTQLYRLYDAFSTFYIGKDGLIQCHKVEKVMPAQPPALPRVTTLLAGVLVAMGVQENRPALNLFPLLMSSLRPDDEATCPVAVQKSA</sequence>
<dbReference type="PANTHER" id="PTHR31094">
    <property type="entry name" value="RIKEN CDNA 2310061I04 GENE"/>
    <property type="match status" value="1"/>
</dbReference>
<dbReference type="Ensembl" id="ENSCSET00000029683.1">
    <property type="protein sequence ID" value="ENSCSEP00000029282.1"/>
    <property type="gene ID" value="ENSCSEG00000018752.1"/>
</dbReference>
<keyword evidence="2" id="KW-1185">Reference proteome</keyword>
<organism evidence="1 2">
    <name type="scientific">Cynoglossus semilaevis</name>
    <name type="common">Tongue sole</name>
    <dbReference type="NCBI Taxonomy" id="244447"/>
    <lineage>
        <taxon>Eukaryota</taxon>
        <taxon>Metazoa</taxon>
        <taxon>Chordata</taxon>
        <taxon>Craniata</taxon>
        <taxon>Vertebrata</taxon>
        <taxon>Euteleostomi</taxon>
        <taxon>Actinopterygii</taxon>
        <taxon>Neopterygii</taxon>
        <taxon>Teleostei</taxon>
        <taxon>Neoteleostei</taxon>
        <taxon>Acanthomorphata</taxon>
        <taxon>Carangaria</taxon>
        <taxon>Pleuronectiformes</taxon>
        <taxon>Pleuronectoidei</taxon>
        <taxon>Cynoglossidae</taxon>
        <taxon>Cynoglossinae</taxon>
        <taxon>Cynoglossus</taxon>
    </lineage>
</organism>
<protein>
    <submittedName>
        <fullName evidence="1">General transcription factor IIH, polypeptide 4</fullName>
    </submittedName>
</protein>
<reference evidence="1" key="2">
    <citation type="submission" date="2025-08" db="UniProtKB">
        <authorList>
            <consortium name="Ensembl"/>
        </authorList>
    </citation>
    <scope>IDENTIFICATION</scope>
</reference>
<dbReference type="AlphaFoldDB" id="A0A3P8WS08"/>
<evidence type="ECO:0000313" key="2">
    <source>
        <dbReference type="Proteomes" id="UP000265120"/>
    </source>
</evidence>
<name>A0A3P8WS08_CYNSE</name>
<dbReference type="PANTHER" id="PTHR31094:SF2">
    <property type="entry name" value="RIKEN CDNA 2310061I04 GENE"/>
    <property type="match status" value="1"/>
</dbReference>
<dbReference type="Proteomes" id="UP000265120">
    <property type="component" value="Chromosome 18"/>
</dbReference>
<evidence type="ECO:0000313" key="1">
    <source>
        <dbReference type="Ensembl" id="ENSCSEP00000029282.1"/>
    </source>
</evidence>
<reference evidence="1 2" key="1">
    <citation type="journal article" date="2014" name="Nat. Genet.">
        <title>Whole-genome sequence of a flatfish provides insights into ZW sex chromosome evolution and adaptation to a benthic lifestyle.</title>
        <authorList>
            <person name="Chen S."/>
            <person name="Zhang G."/>
            <person name="Shao C."/>
            <person name="Huang Q."/>
            <person name="Liu G."/>
            <person name="Zhang P."/>
            <person name="Song W."/>
            <person name="An N."/>
            <person name="Chalopin D."/>
            <person name="Volff J.N."/>
            <person name="Hong Y."/>
            <person name="Li Q."/>
            <person name="Sha Z."/>
            <person name="Zhou H."/>
            <person name="Xie M."/>
            <person name="Yu Q."/>
            <person name="Liu Y."/>
            <person name="Xiang H."/>
            <person name="Wang N."/>
            <person name="Wu K."/>
            <person name="Yang C."/>
            <person name="Zhou Q."/>
            <person name="Liao X."/>
            <person name="Yang L."/>
            <person name="Hu Q."/>
            <person name="Zhang J."/>
            <person name="Meng L."/>
            <person name="Jin L."/>
            <person name="Tian Y."/>
            <person name="Lian J."/>
            <person name="Yang J."/>
            <person name="Miao G."/>
            <person name="Liu S."/>
            <person name="Liang Z."/>
            <person name="Yan F."/>
            <person name="Li Y."/>
            <person name="Sun B."/>
            <person name="Zhang H."/>
            <person name="Zhang J."/>
            <person name="Zhu Y."/>
            <person name="Du M."/>
            <person name="Zhao Y."/>
            <person name="Schartl M."/>
            <person name="Tang Q."/>
            <person name="Wang J."/>
        </authorList>
    </citation>
    <scope>NUCLEOTIDE SEQUENCE</scope>
</reference>
<reference evidence="1" key="3">
    <citation type="submission" date="2025-09" db="UniProtKB">
        <authorList>
            <consortium name="Ensembl"/>
        </authorList>
    </citation>
    <scope>IDENTIFICATION</scope>
</reference>
<proteinExistence type="predicted"/>
<dbReference type="GeneTree" id="ENSGT00390000014159"/>
<dbReference type="InterPro" id="IPR018790">
    <property type="entry name" value="DUF2358"/>
</dbReference>
<dbReference type="Pfam" id="PF10184">
    <property type="entry name" value="DUF2358"/>
    <property type="match status" value="1"/>
</dbReference>
<accession>A0A3P8WS08</accession>